<accession>A0A5C3NCK8</accession>
<keyword evidence="2" id="KW-1185">Reference proteome</keyword>
<dbReference type="Proteomes" id="UP000305948">
    <property type="component" value="Unassembled WGS sequence"/>
</dbReference>
<protein>
    <submittedName>
        <fullName evidence="1">Uncharacterized protein</fullName>
    </submittedName>
</protein>
<gene>
    <name evidence="1" type="ORF">OE88DRAFT_1651938</name>
</gene>
<evidence type="ECO:0000313" key="2">
    <source>
        <dbReference type="Proteomes" id="UP000305948"/>
    </source>
</evidence>
<dbReference type="AlphaFoldDB" id="A0A5C3NCK8"/>
<proteinExistence type="predicted"/>
<evidence type="ECO:0000313" key="1">
    <source>
        <dbReference type="EMBL" id="TFK55569.1"/>
    </source>
</evidence>
<sequence>MPFPLFFHRVSRPLLTALRPSFTWAVRQGTCPSTFLGGSVPSRPVGAPFQISLPGTSFHPAIFRKLPSSAVPPPVQVPYLDLPTRPCRILLSFGQSRTPTSSAADLSSSMGNEWSKGYLGLSLDSIKEEYVLLPFVGNHV</sequence>
<name>A0A5C3NCK8_9AGAM</name>
<reference evidence="1 2" key="1">
    <citation type="journal article" date="2019" name="Nat. Ecol. Evol.">
        <title>Megaphylogeny resolves global patterns of mushroom evolution.</title>
        <authorList>
            <person name="Varga T."/>
            <person name="Krizsan K."/>
            <person name="Foldi C."/>
            <person name="Dima B."/>
            <person name="Sanchez-Garcia M."/>
            <person name="Sanchez-Ramirez S."/>
            <person name="Szollosi G.J."/>
            <person name="Szarkandi J.G."/>
            <person name="Papp V."/>
            <person name="Albert L."/>
            <person name="Andreopoulos W."/>
            <person name="Angelini C."/>
            <person name="Antonin V."/>
            <person name="Barry K.W."/>
            <person name="Bougher N.L."/>
            <person name="Buchanan P."/>
            <person name="Buyck B."/>
            <person name="Bense V."/>
            <person name="Catcheside P."/>
            <person name="Chovatia M."/>
            <person name="Cooper J."/>
            <person name="Damon W."/>
            <person name="Desjardin D."/>
            <person name="Finy P."/>
            <person name="Geml J."/>
            <person name="Haridas S."/>
            <person name="Hughes K."/>
            <person name="Justo A."/>
            <person name="Karasinski D."/>
            <person name="Kautmanova I."/>
            <person name="Kiss B."/>
            <person name="Kocsube S."/>
            <person name="Kotiranta H."/>
            <person name="LaButti K.M."/>
            <person name="Lechner B.E."/>
            <person name="Liimatainen K."/>
            <person name="Lipzen A."/>
            <person name="Lukacs Z."/>
            <person name="Mihaltcheva S."/>
            <person name="Morgado L.N."/>
            <person name="Niskanen T."/>
            <person name="Noordeloos M.E."/>
            <person name="Ohm R.A."/>
            <person name="Ortiz-Santana B."/>
            <person name="Ovrebo C."/>
            <person name="Racz N."/>
            <person name="Riley R."/>
            <person name="Savchenko A."/>
            <person name="Shiryaev A."/>
            <person name="Soop K."/>
            <person name="Spirin V."/>
            <person name="Szebenyi C."/>
            <person name="Tomsovsky M."/>
            <person name="Tulloss R.E."/>
            <person name="Uehling J."/>
            <person name="Grigoriev I.V."/>
            <person name="Vagvolgyi C."/>
            <person name="Papp T."/>
            <person name="Martin F.M."/>
            <person name="Miettinen O."/>
            <person name="Hibbett D.S."/>
            <person name="Nagy L.G."/>
        </authorList>
    </citation>
    <scope>NUCLEOTIDE SEQUENCE [LARGE SCALE GENOMIC DNA]</scope>
    <source>
        <strain evidence="1 2">OMC1185</strain>
    </source>
</reference>
<organism evidence="1 2">
    <name type="scientific">Heliocybe sulcata</name>
    <dbReference type="NCBI Taxonomy" id="5364"/>
    <lineage>
        <taxon>Eukaryota</taxon>
        <taxon>Fungi</taxon>
        <taxon>Dikarya</taxon>
        <taxon>Basidiomycota</taxon>
        <taxon>Agaricomycotina</taxon>
        <taxon>Agaricomycetes</taxon>
        <taxon>Gloeophyllales</taxon>
        <taxon>Gloeophyllaceae</taxon>
        <taxon>Heliocybe</taxon>
    </lineage>
</organism>
<dbReference type="EMBL" id="ML213504">
    <property type="protein sequence ID" value="TFK55569.1"/>
    <property type="molecule type" value="Genomic_DNA"/>
</dbReference>